<evidence type="ECO:0000313" key="3">
    <source>
        <dbReference type="Proteomes" id="UP000006327"/>
    </source>
</evidence>
<protein>
    <submittedName>
        <fullName evidence="2">Uncharacterized protein</fullName>
    </submittedName>
</protein>
<feature type="transmembrane region" description="Helical" evidence="1">
    <location>
        <begin position="40"/>
        <end position="58"/>
    </location>
</feature>
<gene>
    <name evidence="2" type="ORF">GARC_1282</name>
</gene>
<sequence length="61" mass="7395">MENFTRRKLSEYWMFISKSLNHFVRSVTNVKHYRVNSHSILAFIKKTFLIILFIFSVLTQL</sequence>
<accession>K6YJA9</accession>
<dbReference type="Proteomes" id="UP000006327">
    <property type="component" value="Unassembled WGS sequence"/>
</dbReference>
<comment type="caution">
    <text evidence="2">The sequence shown here is derived from an EMBL/GenBank/DDBJ whole genome shotgun (WGS) entry which is preliminary data.</text>
</comment>
<reference evidence="2 3" key="1">
    <citation type="journal article" date="2017" name="Antonie Van Leeuwenhoek">
        <title>Rhizobium rhizosphaerae sp. nov., a novel species isolated from rice rhizosphere.</title>
        <authorList>
            <person name="Zhao J.J."/>
            <person name="Zhang J."/>
            <person name="Zhang R.J."/>
            <person name="Zhang C.W."/>
            <person name="Yin H.Q."/>
            <person name="Zhang X.X."/>
        </authorList>
    </citation>
    <scope>NUCLEOTIDE SEQUENCE [LARGE SCALE GENOMIC DNA]</scope>
    <source>
        <strain evidence="2 3">BSs20135</strain>
    </source>
</reference>
<evidence type="ECO:0000256" key="1">
    <source>
        <dbReference type="SAM" id="Phobius"/>
    </source>
</evidence>
<keyword evidence="3" id="KW-1185">Reference proteome</keyword>
<dbReference type="AlphaFoldDB" id="K6YJA9"/>
<organism evidence="2 3">
    <name type="scientific">Paraglaciecola arctica BSs20135</name>
    <dbReference type="NCBI Taxonomy" id="493475"/>
    <lineage>
        <taxon>Bacteria</taxon>
        <taxon>Pseudomonadati</taxon>
        <taxon>Pseudomonadota</taxon>
        <taxon>Gammaproteobacteria</taxon>
        <taxon>Alteromonadales</taxon>
        <taxon>Alteromonadaceae</taxon>
        <taxon>Paraglaciecola</taxon>
    </lineage>
</organism>
<name>K6YJA9_9ALTE</name>
<keyword evidence="1" id="KW-0472">Membrane</keyword>
<dbReference type="EMBL" id="BAEO01000015">
    <property type="protein sequence ID" value="GAC18262.1"/>
    <property type="molecule type" value="Genomic_DNA"/>
</dbReference>
<proteinExistence type="predicted"/>
<evidence type="ECO:0000313" key="2">
    <source>
        <dbReference type="EMBL" id="GAC18262.1"/>
    </source>
</evidence>
<keyword evidence="1" id="KW-0812">Transmembrane</keyword>
<keyword evidence="1" id="KW-1133">Transmembrane helix</keyword>